<feature type="compositionally biased region" description="Basic residues" evidence="22">
    <location>
        <begin position="986"/>
        <end position="995"/>
    </location>
</feature>
<evidence type="ECO:0000256" key="11">
    <source>
        <dbReference type="ARBA" id="ARBA00022882"/>
    </source>
</evidence>
<dbReference type="Gene3D" id="1.10.238.10">
    <property type="entry name" value="EF-hand"/>
    <property type="match status" value="1"/>
</dbReference>
<protein>
    <recommendedName>
        <fullName evidence="21">Voltage-dependent N-type calcium channel subunit alpha</fullName>
    </recommendedName>
</protein>
<keyword evidence="14 23" id="KW-0472">Membrane</keyword>
<feature type="compositionally biased region" description="Basic and acidic residues" evidence="22">
    <location>
        <begin position="996"/>
        <end position="1029"/>
    </location>
</feature>
<evidence type="ECO:0000256" key="6">
    <source>
        <dbReference type="ARBA" id="ARBA00022673"/>
    </source>
</evidence>
<dbReference type="InterPro" id="IPR050599">
    <property type="entry name" value="VDCC_alpha-1_subunit"/>
</dbReference>
<dbReference type="FunFam" id="1.10.238.10:FF:000063">
    <property type="entry name" value="Voltage-dependent N-type calcium channel subunit alpha"/>
    <property type="match status" value="1"/>
</dbReference>
<reference evidence="25 26" key="1">
    <citation type="submission" date="2009-06" db="EMBL/GenBank/DDBJ databases">
        <title>The Genome Sequence of Loxodonta africana (African elephant).</title>
        <authorList>
            <person name="Di Palma F."/>
            <person name="Heiman D."/>
            <person name="Young S."/>
            <person name="Johnson J."/>
            <person name="Lander E.S."/>
            <person name="Lindblad-Toh K."/>
        </authorList>
    </citation>
    <scope>NUCLEOTIDE SEQUENCE [LARGE SCALE GENOMIC DNA]</scope>
    <source>
        <strain evidence="25 26">Isolate ISIS603380</strain>
    </source>
</reference>
<evidence type="ECO:0000256" key="19">
    <source>
        <dbReference type="ARBA" id="ARBA00049617"/>
    </source>
</evidence>
<evidence type="ECO:0000256" key="15">
    <source>
        <dbReference type="ARBA" id="ARBA00023157"/>
    </source>
</evidence>
<dbReference type="InterPro" id="IPR031649">
    <property type="entry name" value="GPHH_dom"/>
</dbReference>
<evidence type="ECO:0000256" key="3">
    <source>
        <dbReference type="ARBA" id="ARBA00022448"/>
    </source>
</evidence>
<keyword evidence="15" id="KW-1015">Disulfide bond</keyword>
<dbReference type="Ensembl" id="ENSLAFT00000005463.4">
    <property type="protein sequence ID" value="ENSLAFP00000004581.4"/>
    <property type="gene ID" value="ENSLAFG00000005447.4"/>
</dbReference>
<feature type="transmembrane region" description="Helical" evidence="23">
    <location>
        <begin position="1288"/>
        <end position="1310"/>
    </location>
</feature>
<dbReference type="FunFam" id="1.20.120.350:FF:000001">
    <property type="entry name" value="Voltage-dependent L-type calcium channel subunit alpha"/>
    <property type="match status" value="1"/>
</dbReference>
<comment type="subcellular location">
    <subcellularLocation>
        <location evidence="1 21">Membrane</location>
        <topology evidence="1 21">Multi-pass membrane protein</topology>
    </subcellularLocation>
</comment>
<keyword evidence="13" id="KW-0406">Ion transport</keyword>
<dbReference type="Gene3D" id="1.10.287.70">
    <property type="match status" value="4"/>
</dbReference>
<feature type="transmembrane region" description="Helical" evidence="23">
    <location>
        <begin position="1400"/>
        <end position="1425"/>
    </location>
</feature>
<dbReference type="FunFam" id="1.20.120.350:FF:000011">
    <property type="entry name" value="Voltage-dependent N-type calcium channel subunit alpha"/>
    <property type="match status" value="1"/>
</dbReference>
<evidence type="ECO:0000256" key="17">
    <source>
        <dbReference type="ARBA" id="ARBA00023303"/>
    </source>
</evidence>
<evidence type="ECO:0000256" key="7">
    <source>
        <dbReference type="ARBA" id="ARBA00022692"/>
    </source>
</evidence>
<feature type="transmembrane region" description="Helical" evidence="23">
    <location>
        <begin position="1690"/>
        <end position="1713"/>
    </location>
</feature>
<feature type="binding site" evidence="20">
    <location>
        <position position="664"/>
    </location>
    <ligand>
        <name>Ca(2+)</name>
        <dbReference type="ChEBI" id="CHEBI:29108"/>
    </ligand>
</feature>
<evidence type="ECO:0000256" key="14">
    <source>
        <dbReference type="ARBA" id="ARBA00023136"/>
    </source>
</evidence>
<evidence type="ECO:0000313" key="26">
    <source>
        <dbReference type="Proteomes" id="UP000007646"/>
    </source>
</evidence>
<comment type="similarity">
    <text evidence="2">Belongs to the calcium channel alpha-1 subunit (TC 1.A.1.11) family. CACNA1B subfamily.</text>
</comment>
<keyword evidence="16" id="KW-0325">Glycoprotein</keyword>
<dbReference type="InterPro" id="IPR002077">
    <property type="entry name" value="VDCCAlpha1"/>
</dbReference>
<keyword evidence="17" id="KW-0407">Ion channel</keyword>
<keyword evidence="11 21" id="KW-0851">Voltage-gated channel</keyword>
<evidence type="ECO:0000256" key="10">
    <source>
        <dbReference type="ARBA" id="ARBA00022837"/>
    </source>
</evidence>
<feature type="binding site" evidence="20">
    <location>
        <position position="314"/>
    </location>
    <ligand>
        <name>Ca(2+)</name>
        <dbReference type="ChEBI" id="CHEBI:29108"/>
    </ligand>
</feature>
<keyword evidence="10 20" id="KW-0106">Calcium</keyword>
<feature type="compositionally biased region" description="Gly residues" evidence="22">
    <location>
        <begin position="10"/>
        <end position="38"/>
    </location>
</feature>
<evidence type="ECO:0000256" key="20">
    <source>
        <dbReference type="PIRSR" id="PIRSR602077-1"/>
    </source>
</evidence>
<feature type="transmembrane region" description="Helical" evidence="23">
    <location>
        <begin position="549"/>
        <end position="567"/>
    </location>
</feature>
<evidence type="ECO:0000256" key="4">
    <source>
        <dbReference type="ARBA" id="ARBA00022553"/>
    </source>
</evidence>
<dbReference type="Gene3D" id="1.20.120.350">
    <property type="entry name" value="Voltage-gated potassium channels. Chain C"/>
    <property type="match status" value="4"/>
</dbReference>
<dbReference type="FunFam" id="1.20.120.350:FF:000013">
    <property type="entry name" value="Voltage-dependent N-type calcium channel subunit alpha"/>
    <property type="match status" value="1"/>
</dbReference>
<evidence type="ECO:0000256" key="22">
    <source>
        <dbReference type="SAM" id="MobiDB-lite"/>
    </source>
</evidence>
<sequence length="1814" mass="205804">MVRFGDELGGRYGGAGGGERARGGGAGGVGGPGPGGLQPGQRVLYKQSIAQRARTMALYNPIPVKQNCFTVNRSLFVFSEDNVVRKYAKRITEWPPFEYMILATIIANCIVLALEQHLPDGDKTPMSERLDDTEPYFIGIFCFEAGIKIIALGFVFHKGSYLRNGWNVMDFVVVLTGILTTAGTDFDLRTLRAVRVLRPLKLVSGIPSLQVVLKSIMKAMVPLLQIGLLLFFAILMFAIIGLEFYMGKFHKACFPNSTDAEPVGDFPCGKEAPARLCEEDMECREYWPGPNFGITNFDNILFAVLTVFQCITMEGWTDILYNTNDAAGNTWNWLYFIPLIIIGSFFMLNLVLGVLSGEFAKERERVENRRAFLKLRRQQQIERELNGYLEWIFKAEEVMLAEEDKNAEEKSPLDAVLKRAATKKSRNDLIHAEEGEDRFADLGAIGSPFARASLKSGKNDSSSYFRRKEKMFRFFIRRMVKAQSFYWAVLCVVALNTLCVAIVHYKQPQRLTIALYFAEFVFLGLFLTEMSLKMYGLGPRSYFRSSFNCFDFGVIVGSIFEVIWAAIKPGTSFGISVLRALRLLRIFKVTKYWNSLRNLVVSLLNSMKSIISLLFLLFLFIVVFALLGMQLFGGQFNFQDETPTTNFDTFPAAILTVFQILTGEDWNAVMYHGIESQGGVSKGMFSSFYFIVLTLFGNYTLLNVFLAIAVDNLANAQELTKDEEEMEEAANQKLALQKAKEVAEVSPMSAANISIAARQQNSAKARSVWEQRASQLRLQNLRASCEALYSEMDPEERLHFAATRHLRPDMKTHLDRPLVVEPGREAPREGFESSEPARPPSGLAAEGPDLSRRHHRHRDKDKTPVPTVAGAEQDRPEAPKAENGELGGREERPRSHRSRSKEPTGPREGRSERPRGPGLEGSGRRHHRRGSPEEATEKEPRRHHAHRHVLDQAREGTGAKGERRARHRGGPRAAPREADSTEEPARRHRARHKVLSKHDSLEKEAVEKESEHLDKDKDRDKELRNHQSKELRCEVEASGLLGAGPVHALPSTCLQKVVEQPEDADNQRNVTRMGNQPLEPSAAVLIPVTLMGPPEENTIVPSENIDLESQAEGKKEADTSGVMGGGPRPIVPYSSMFCLSPTNLLRRCCHYIVTMRYFEMVILVVIALSSIALAAEDPVRTDSPRNNVLKYMDYIFTGVFTFEMVIKMIDLGLLLHPGAYFRDLWNILDFIVVSGALVAFAFSGSKGKDINTIKSLRVLRVLRPLKTIKRLPKLKAVFDCVVNSLKNVLNILVVYMLFMFIFAVIAVQLFKGKFFYCTDESKELERDCRGQYLDYEKEEVEAQPRQWKKYDFHYDNVLWALLTLFTVSTGEGWPMVLKHSVDATYEEQGPSPGYRMELSIFYVVYFVVFPFFFVNIFVALIIITFQEQGDKVMSECSLEKNERACIDFVISAKPLTRYMPQNKQSFQYKTWTFVVSPPFEYFIMAMIALNTAVLMMKFYAAPYEYELMLKCLNIVFTSMFSMECVLKIIAFGVLNYFRDAWNVFDFVTVLGSITDILVTEIAQNNFINLSFLRLFRAARLIKLLRQGYTIRILLWTFVQSFKALPYVCLLIAMLFFIYAIIGMQVFGNIALDDDTSINRHNNFRTFLQALMLLFRSATGEAWHEIMLSCLSNRACDEHANASECGSDFAYFYFVSFIFLCSFLMLNLFVAVIMDNFEYLTRDSSILGPHHLDEFIRVWAEYDPAACGRISYNDMFEMLKHMSPPLGLGKKCPARVAYKRLVRMNMPISSEDMTVHFTSTLMALIRTALEIKLAP</sequence>
<dbReference type="GO" id="GO:0005509">
    <property type="term" value="F:calcium ion binding"/>
    <property type="evidence" value="ECO:0007669"/>
    <property type="project" value="InterPro"/>
</dbReference>
<dbReference type="InterPro" id="IPR005821">
    <property type="entry name" value="Ion_trans_dom"/>
</dbReference>
<feature type="transmembrane region" description="Helical" evidence="23">
    <location>
        <begin position="168"/>
        <end position="188"/>
    </location>
</feature>
<dbReference type="HOGENOM" id="CLU_000540_1_0_1"/>
<feature type="compositionally biased region" description="Basic and acidic residues" evidence="22">
    <location>
        <begin position="974"/>
        <end position="985"/>
    </location>
</feature>
<dbReference type="GO" id="GO:0043025">
    <property type="term" value="C:neuronal cell body"/>
    <property type="evidence" value="ECO:0007669"/>
    <property type="project" value="TreeGrafter"/>
</dbReference>
<evidence type="ECO:0000256" key="5">
    <source>
        <dbReference type="ARBA" id="ARBA00022568"/>
    </source>
</evidence>
<evidence type="ECO:0000256" key="13">
    <source>
        <dbReference type="ARBA" id="ARBA00023065"/>
    </source>
</evidence>
<feature type="transmembrane region" description="Helical" evidence="23">
    <location>
        <begin position="485"/>
        <end position="505"/>
    </location>
</feature>
<evidence type="ECO:0000256" key="8">
    <source>
        <dbReference type="ARBA" id="ARBA00022723"/>
    </source>
</evidence>
<dbReference type="GO" id="GO:0008331">
    <property type="term" value="F:high voltage-gated calcium channel activity"/>
    <property type="evidence" value="ECO:0007669"/>
    <property type="project" value="TreeGrafter"/>
</dbReference>
<feature type="transmembrane region" description="Helical" evidence="23">
    <location>
        <begin position="97"/>
        <end position="114"/>
    </location>
</feature>
<feature type="transmembrane region" description="Helical" evidence="23">
    <location>
        <begin position="333"/>
        <end position="355"/>
    </location>
</feature>
<feature type="transmembrane region" description="Helical" evidence="23">
    <location>
        <begin position="223"/>
        <end position="245"/>
    </location>
</feature>
<keyword evidence="4" id="KW-0597">Phosphoprotein</keyword>
<feature type="transmembrane region" description="Helical" evidence="23">
    <location>
        <begin position="1157"/>
        <end position="1175"/>
    </location>
</feature>
<evidence type="ECO:0000256" key="9">
    <source>
        <dbReference type="ARBA" id="ARBA00022737"/>
    </source>
</evidence>
<feature type="compositionally biased region" description="Basic and acidic residues" evidence="22">
    <location>
        <begin position="930"/>
        <end position="940"/>
    </location>
</feature>
<feature type="transmembrane region" description="Helical" evidence="23">
    <location>
        <begin position="135"/>
        <end position="156"/>
    </location>
</feature>
<comment type="function">
    <text evidence="19">Voltage-sensitive calcium channels (VSCC) mediate the entry of calcium ions into excitable cells and are also involved in a variety of calcium-dependent processes, including muscle contraction, hormone or neurotransmitter release, gene expression, cell motility, cell division and cell death. This alpha-1B subunit gives rise to N-type calcium currents. N-type calcium channels belong to the 'high-voltage activated' (HVA) group. They are involved in pain signaling. Calcium channels containing alpha-1B subunit may play a role in directed migration of immature neurons. Mediates Ca(2+) release probability at hippocampal neuronal soma and synaptic terminals.</text>
</comment>
<dbReference type="PRINTS" id="PR00167">
    <property type="entry name" value="CACHANNEL"/>
</dbReference>
<dbReference type="Pfam" id="PF16905">
    <property type="entry name" value="GPHH"/>
    <property type="match status" value="1"/>
</dbReference>
<dbReference type="PANTHER" id="PTHR45628">
    <property type="entry name" value="VOLTAGE-DEPENDENT CALCIUM CHANNEL TYPE A SUBUNIT ALPHA-1"/>
    <property type="match status" value="1"/>
</dbReference>
<feature type="transmembrane region" description="Helical" evidence="23">
    <location>
        <begin position="610"/>
        <end position="632"/>
    </location>
</feature>
<feature type="transmembrane region" description="Helical" evidence="23">
    <location>
        <begin position="688"/>
        <end position="710"/>
    </location>
</feature>
<feature type="domain" description="EF-hand" evidence="24">
    <location>
        <begin position="1729"/>
        <end position="1764"/>
    </location>
</feature>
<keyword evidence="6 21" id="KW-0107">Calcium channel</keyword>
<comment type="catalytic activity">
    <reaction evidence="18">
        <text>Ca(2+)(in) = Ca(2+)(out)</text>
        <dbReference type="Rhea" id="RHEA:29671"/>
        <dbReference type="ChEBI" id="CHEBI:29108"/>
    </reaction>
</comment>
<feature type="binding site" evidence="20">
    <location>
        <position position="1371"/>
    </location>
    <ligand>
        <name>Ca(2+)</name>
        <dbReference type="ChEBI" id="CHEBI:29108"/>
    </ligand>
</feature>
<dbReference type="InterPro" id="IPR005447">
    <property type="entry name" value="VDCC_N_a1su"/>
</dbReference>
<keyword evidence="8 20" id="KW-0479">Metal-binding</keyword>
<feature type="transmembrane region" description="Helical" evidence="23">
    <location>
        <begin position="1512"/>
        <end position="1534"/>
    </location>
</feature>
<feature type="transmembrane region" description="Helical" evidence="23">
    <location>
        <begin position="1604"/>
        <end position="1631"/>
    </location>
</feature>
<reference evidence="25" key="2">
    <citation type="submission" date="2025-08" db="UniProtKB">
        <authorList>
            <consortium name="Ensembl"/>
        </authorList>
    </citation>
    <scope>IDENTIFICATION</scope>
    <source>
        <strain evidence="25">Isolate ISIS603380</strain>
    </source>
</reference>
<evidence type="ECO:0000256" key="21">
    <source>
        <dbReference type="RuleBase" id="RU003808"/>
    </source>
</evidence>
<dbReference type="SUPFAM" id="SSF81324">
    <property type="entry name" value="Voltage-gated potassium channels"/>
    <property type="match status" value="4"/>
</dbReference>
<feature type="compositionally biased region" description="Basic and acidic residues" evidence="22">
    <location>
        <begin position="812"/>
        <end position="831"/>
    </location>
</feature>
<reference evidence="25" key="3">
    <citation type="submission" date="2025-09" db="UniProtKB">
        <authorList>
            <consortium name="Ensembl"/>
        </authorList>
    </citation>
    <scope>IDENTIFICATION</scope>
    <source>
        <strain evidence="25">Isolate ISIS603380</strain>
    </source>
</reference>
<dbReference type="GO" id="GO:0045202">
    <property type="term" value="C:synapse"/>
    <property type="evidence" value="ECO:0007669"/>
    <property type="project" value="GOC"/>
</dbReference>
<dbReference type="GO" id="GO:0005891">
    <property type="term" value="C:voltage-gated calcium channel complex"/>
    <property type="evidence" value="ECO:0007669"/>
    <property type="project" value="InterPro"/>
</dbReference>
<proteinExistence type="inferred from homology"/>
<dbReference type="InterPro" id="IPR027359">
    <property type="entry name" value="Volt_channel_dom_sf"/>
</dbReference>
<evidence type="ECO:0000256" key="18">
    <source>
        <dbReference type="ARBA" id="ARBA00036634"/>
    </source>
</evidence>
<dbReference type="FunFam" id="1.20.120.350:FF:000015">
    <property type="entry name" value="Voltage-dependent N-type calcium channel subunit alpha"/>
    <property type="match status" value="1"/>
</dbReference>
<feature type="region of interest" description="Disordered" evidence="22">
    <location>
        <begin position="1"/>
        <end position="38"/>
    </location>
</feature>
<keyword evidence="3" id="KW-0813">Transport</keyword>
<accession>G3SWA2</accession>
<evidence type="ECO:0000313" key="25">
    <source>
        <dbReference type="Ensembl" id="ENSLAFP00000004581.4"/>
    </source>
</evidence>
<keyword evidence="9" id="KW-0677">Repeat</keyword>
<feature type="transmembrane region" description="Helical" evidence="23">
    <location>
        <begin position="1227"/>
        <end position="1245"/>
    </location>
</feature>
<evidence type="ECO:0000256" key="16">
    <source>
        <dbReference type="ARBA" id="ARBA00023180"/>
    </source>
</evidence>
<dbReference type="PROSITE" id="PS50222">
    <property type="entry name" value="EF_HAND_2"/>
    <property type="match status" value="1"/>
</dbReference>
<evidence type="ECO:0000256" key="2">
    <source>
        <dbReference type="ARBA" id="ARBA00005685"/>
    </source>
</evidence>
<evidence type="ECO:0000256" key="12">
    <source>
        <dbReference type="ARBA" id="ARBA00022989"/>
    </source>
</evidence>
<feature type="compositionally biased region" description="Basic and acidic residues" evidence="22">
    <location>
        <begin position="872"/>
        <end position="893"/>
    </location>
</feature>
<keyword evidence="26" id="KW-1185">Reference proteome</keyword>
<dbReference type="Gene3D" id="6.10.250.2500">
    <property type="match status" value="1"/>
</dbReference>
<dbReference type="GO" id="GO:0007268">
    <property type="term" value="P:chemical synaptic transmission"/>
    <property type="evidence" value="ECO:0007669"/>
    <property type="project" value="TreeGrafter"/>
</dbReference>
<dbReference type="PANTHER" id="PTHR45628:SF6">
    <property type="entry name" value="VOLTAGE-DEPENDENT N-TYPE CALCIUM CHANNEL SUBUNIT ALPHA-1B"/>
    <property type="match status" value="1"/>
</dbReference>
<dbReference type="GeneTree" id="ENSGT00940000155275"/>
<name>G3SWA2_LOXAF</name>
<dbReference type="FunFam" id="1.10.287.70:FF:000025">
    <property type="entry name" value="Voltage-dependent R-type calcium channel subunit alpha"/>
    <property type="match status" value="1"/>
</dbReference>
<feature type="transmembrane region" description="Helical" evidence="23">
    <location>
        <begin position="300"/>
        <end position="321"/>
    </location>
</feature>
<dbReference type="FunFam" id="1.10.287.70:FF:000023">
    <property type="entry name" value="Voltage-dependent R-type calcium channel subunit alpha"/>
    <property type="match status" value="1"/>
</dbReference>
<dbReference type="InterPro" id="IPR002048">
    <property type="entry name" value="EF_hand_dom"/>
</dbReference>
<feature type="transmembrane region" description="Helical" evidence="23">
    <location>
        <begin position="511"/>
        <end position="528"/>
    </location>
</feature>
<feature type="transmembrane region" description="Helical" evidence="23">
    <location>
        <begin position="1195"/>
        <end position="1215"/>
    </location>
</feature>
<dbReference type="Proteomes" id="UP000007646">
    <property type="component" value="Unassembled WGS sequence"/>
</dbReference>
<evidence type="ECO:0000256" key="1">
    <source>
        <dbReference type="ARBA" id="ARBA00004141"/>
    </source>
</evidence>
<keyword evidence="5 21" id="KW-0109">Calcium transport</keyword>
<keyword evidence="7 23" id="KW-0812">Transmembrane</keyword>
<organism evidence="25 26">
    <name type="scientific">Loxodonta africana</name>
    <name type="common">African elephant</name>
    <dbReference type="NCBI Taxonomy" id="9785"/>
    <lineage>
        <taxon>Eukaryota</taxon>
        <taxon>Metazoa</taxon>
        <taxon>Chordata</taxon>
        <taxon>Craniata</taxon>
        <taxon>Vertebrata</taxon>
        <taxon>Euteleostomi</taxon>
        <taxon>Mammalia</taxon>
        <taxon>Eutheria</taxon>
        <taxon>Afrotheria</taxon>
        <taxon>Proboscidea</taxon>
        <taxon>Elephantidae</taxon>
        <taxon>Loxodonta</taxon>
    </lineage>
</organism>
<gene>
    <name evidence="25" type="primary">CACNA1B</name>
</gene>
<dbReference type="GO" id="GO:0098703">
    <property type="term" value="P:calcium ion import across plasma membrane"/>
    <property type="evidence" value="ECO:0007669"/>
    <property type="project" value="TreeGrafter"/>
</dbReference>
<dbReference type="PRINTS" id="PR01631">
    <property type="entry name" value="NVDCCALPHA1"/>
</dbReference>
<feature type="compositionally biased region" description="Basic and acidic residues" evidence="22">
    <location>
        <begin position="900"/>
        <end position="915"/>
    </location>
</feature>
<dbReference type="Pfam" id="PF00520">
    <property type="entry name" value="Ion_trans"/>
    <property type="match status" value="4"/>
</dbReference>
<evidence type="ECO:0000256" key="23">
    <source>
        <dbReference type="SAM" id="Phobius"/>
    </source>
</evidence>
<keyword evidence="12 23" id="KW-1133">Transmembrane helix</keyword>
<feature type="transmembrane region" description="Helical" evidence="23">
    <location>
        <begin position="1481"/>
        <end position="1500"/>
    </location>
</feature>
<evidence type="ECO:0000259" key="24">
    <source>
        <dbReference type="PROSITE" id="PS50222"/>
    </source>
</evidence>
<feature type="region of interest" description="Disordered" evidence="22">
    <location>
        <begin position="812"/>
        <end position="1029"/>
    </location>
</feature>